<dbReference type="InterPro" id="IPR002900">
    <property type="entry name" value="DUF38/FTH_CAE_spp"/>
</dbReference>
<dbReference type="Proteomes" id="UP000095282">
    <property type="component" value="Unplaced"/>
</dbReference>
<dbReference type="Pfam" id="PF01827">
    <property type="entry name" value="FTH"/>
    <property type="match status" value="1"/>
</dbReference>
<sequence length="329" mass="38523">MSTPAKYGLEQMPDTVLEKILGYSDWPAIQSLRKTCHFFYSLNPPKIRDFRIQMPTFESIQITIGLEGHPPRVIHYNKNGNNCEIVWNSRRRRVSEGFLEVFFMDFEGVRFSMIKNFGVWFHPEDVRFPESMEKILKLRPLKIENLTLEVHDNLQILSILPYTSPTAISISGQETYINLDTVVNLNSWKNAKEIEILWVTVGVPVEEFLHFSIVNVQKFGRLDAKEVVLVKEKFLTSPTPIHYNLGYNHFTDDNNLLDTVFGDPDTCEDDTGFMEKRWYFSIPNEEKVLEIEFCNEFVLFRRIEIEEVPEKRILFHEIPGFFNILITSS</sequence>
<feature type="domain" description="DUF38" evidence="1">
    <location>
        <begin position="130"/>
        <end position="262"/>
    </location>
</feature>
<evidence type="ECO:0000313" key="2">
    <source>
        <dbReference type="Proteomes" id="UP000095282"/>
    </source>
</evidence>
<name>A0A1I7T2V1_9PELO</name>
<evidence type="ECO:0000313" key="3">
    <source>
        <dbReference type="WBParaSite" id="Csp11.Scaffold482.g1889.t1"/>
    </source>
</evidence>
<reference evidence="3" key="1">
    <citation type="submission" date="2016-11" db="UniProtKB">
        <authorList>
            <consortium name="WormBaseParasite"/>
        </authorList>
    </citation>
    <scope>IDENTIFICATION</scope>
</reference>
<protein>
    <submittedName>
        <fullName evidence="3">FTH domain-containing protein</fullName>
    </submittedName>
</protein>
<dbReference type="WBParaSite" id="Csp11.Scaffold482.g1889.t1">
    <property type="protein sequence ID" value="Csp11.Scaffold482.g1889.t1"/>
    <property type="gene ID" value="Csp11.Scaffold482.g1889"/>
</dbReference>
<accession>A0A1I7T2V1</accession>
<dbReference type="PANTHER" id="PTHR23014:SF1">
    <property type="entry name" value="DUF38 DOMAIN-CONTAINING PROTEIN-RELATED"/>
    <property type="match status" value="1"/>
</dbReference>
<proteinExistence type="predicted"/>
<evidence type="ECO:0000259" key="1">
    <source>
        <dbReference type="Pfam" id="PF01827"/>
    </source>
</evidence>
<dbReference type="AlphaFoldDB" id="A0A1I7T2V1"/>
<organism evidence="2 3">
    <name type="scientific">Caenorhabditis tropicalis</name>
    <dbReference type="NCBI Taxonomy" id="1561998"/>
    <lineage>
        <taxon>Eukaryota</taxon>
        <taxon>Metazoa</taxon>
        <taxon>Ecdysozoa</taxon>
        <taxon>Nematoda</taxon>
        <taxon>Chromadorea</taxon>
        <taxon>Rhabditida</taxon>
        <taxon>Rhabditina</taxon>
        <taxon>Rhabditomorpha</taxon>
        <taxon>Rhabditoidea</taxon>
        <taxon>Rhabditidae</taxon>
        <taxon>Peloderinae</taxon>
        <taxon>Caenorhabditis</taxon>
    </lineage>
</organism>
<dbReference type="PANTHER" id="PTHR23014">
    <property type="entry name" value="F-BOX A PROTEIN"/>
    <property type="match status" value="1"/>
</dbReference>
<keyword evidence="2" id="KW-1185">Reference proteome</keyword>